<keyword evidence="5" id="KW-0732">Signal</keyword>
<comment type="caution">
    <text evidence="7">The sequence shown here is derived from an EMBL/GenBank/DDBJ whole genome shotgun (WGS) entry which is preliminary data.</text>
</comment>
<feature type="chain" id="PRO_5046821240" evidence="5">
    <location>
        <begin position="23"/>
        <end position="275"/>
    </location>
</feature>
<sequence length="275" mass="30613">MNWLKYVVGAVALYSLSLAAHAESIKLWRLNCGSIELSDMSPFSDTFDYAVKPRHVADSCYLISHNNTWMLWDTGLPLSDLGKDQSGTGIRPRLERPLVEQLAKLNVTPDMISMVALSHYHFDHAGQLSSFPKARLLIGASDMAVIRSQKPDENLDRSQFTHWLSGNAKVTEVEGDFDIFGDGKVIMLKTPGHTPGHHSLLVRLRDRNIILSGDLWHFSASVPINGVPTFNTNRADTLASQDRLNRIIHNLNAELIIGHEAADIEKLPKFPQAAE</sequence>
<name>A0ABT2R7A2_9ENTR</name>
<dbReference type="SUPFAM" id="SSF56281">
    <property type="entry name" value="Metallo-hydrolase/oxidoreductase"/>
    <property type="match status" value="1"/>
</dbReference>
<dbReference type="SMART" id="SM00849">
    <property type="entry name" value="Lactamase_B"/>
    <property type="match status" value="1"/>
</dbReference>
<dbReference type="Gene3D" id="3.60.15.10">
    <property type="entry name" value="Ribonuclease Z/Hydroxyacylglutathione hydrolase-like"/>
    <property type="match status" value="1"/>
</dbReference>
<keyword evidence="8" id="KW-1185">Reference proteome</keyword>
<dbReference type="InterPro" id="IPR051013">
    <property type="entry name" value="MBL_superfamily_lactonases"/>
</dbReference>
<evidence type="ECO:0000256" key="3">
    <source>
        <dbReference type="ARBA" id="ARBA00022801"/>
    </source>
</evidence>
<evidence type="ECO:0000256" key="1">
    <source>
        <dbReference type="ARBA" id="ARBA00007749"/>
    </source>
</evidence>
<proteinExistence type="inferred from homology"/>
<evidence type="ECO:0000256" key="5">
    <source>
        <dbReference type="SAM" id="SignalP"/>
    </source>
</evidence>
<evidence type="ECO:0000256" key="4">
    <source>
        <dbReference type="ARBA" id="ARBA00022833"/>
    </source>
</evidence>
<dbReference type="PANTHER" id="PTHR42978:SF3">
    <property type="entry name" value="BLR3078 PROTEIN"/>
    <property type="match status" value="1"/>
</dbReference>
<dbReference type="Proteomes" id="UP001062027">
    <property type="component" value="Unassembled WGS sequence"/>
</dbReference>
<dbReference type="EMBL" id="JAMHKS010000064">
    <property type="protein sequence ID" value="MCU6676753.1"/>
    <property type="molecule type" value="Genomic_DNA"/>
</dbReference>
<dbReference type="InterPro" id="IPR036866">
    <property type="entry name" value="RibonucZ/Hydroxyglut_hydro"/>
</dbReference>
<comment type="similarity">
    <text evidence="1">Belongs to the metallo-beta-lactamase superfamily.</text>
</comment>
<dbReference type="Pfam" id="PF00753">
    <property type="entry name" value="Lactamase_B"/>
    <property type="match status" value="1"/>
</dbReference>
<evidence type="ECO:0000313" key="7">
    <source>
        <dbReference type="EMBL" id="MCU6676753.1"/>
    </source>
</evidence>
<reference evidence="7" key="1">
    <citation type="submission" date="2022-05" db="EMBL/GenBank/DDBJ databases">
        <title>Description of a novel species of Leclercia; Leclercia tamurae and the Proposal for a Novel Genus Silvania gen. nov. Containing Two Novel Species Silvania hatchlandensis sp. nov. and Silvania confinis sp. nov. Isolated from the Rhizosphere of Oak.</title>
        <authorList>
            <person name="Maddock D.W."/>
            <person name="Brady C.L."/>
            <person name="Denman S."/>
            <person name="Arnold D."/>
        </authorList>
    </citation>
    <scope>NUCLEOTIDE SEQUENCE</scope>
    <source>
        <strain evidence="7">H6S3</strain>
    </source>
</reference>
<keyword evidence="3" id="KW-0378">Hydrolase</keyword>
<keyword evidence="4" id="KW-0862">Zinc</keyword>
<keyword evidence="2" id="KW-0479">Metal-binding</keyword>
<protein>
    <submittedName>
        <fullName evidence="7">N-acyl homoserine lactonase family protein</fullName>
    </submittedName>
</protein>
<dbReference type="RefSeq" id="WP_262660969.1">
    <property type="nucleotide sequence ID" value="NZ_JAMHKS010000064.1"/>
</dbReference>
<evidence type="ECO:0000313" key="8">
    <source>
        <dbReference type="Proteomes" id="UP001062027"/>
    </source>
</evidence>
<dbReference type="PANTHER" id="PTHR42978">
    <property type="entry name" value="QUORUM-QUENCHING LACTONASE YTNP-RELATED-RELATED"/>
    <property type="match status" value="1"/>
</dbReference>
<gene>
    <name evidence="7" type="ORF">M8318_03615</name>
</gene>
<evidence type="ECO:0000256" key="2">
    <source>
        <dbReference type="ARBA" id="ARBA00022723"/>
    </source>
</evidence>
<organism evidence="7 8">
    <name type="scientific">Leclercia tamurae</name>
    <dbReference type="NCBI Taxonomy" id="2926467"/>
    <lineage>
        <taxon>Bacteria</taxon>
        <taxon>Pseudomonadati</taxon>
        <taxon>Pseudomonadota</taxon>
        <taxon>Gammaproteobacteria</taxon>
        <taxon>Enterobacterales</taxon>
        <taxon>Enterobacteriaceae</taxon>
        <taxon>Leclercia</taxon>
    </lineage>
</organism>
<feature type="signal peptide" evidence="5">
    <location>
        <begin position="1"/>
        <end position="22"/>
    </location>
</feature>
<dbReference type="InterPro" id="IPR001279">
    <property type="entry name" value="Metallo-B-lactamas"/>
</dbReference>
<evidence type="ECO:0000259" key="6">
    <source>
        <dbReference type="SMART" id="SM00849"/>
    </source>
</evidence>
<accession>A0ABT2R7A2</accession>
<dbReference type="CDD" id="cd07729">
    <property type="entry name" value="AHL_lactonase_MBL-fold"/>
    <property type="match status" value="1"/>
</dbReference>
<feature type="domain" description="Metallo-beta-lactamase" evidence="6">
    <location>
        <begin position="57"/>
        <end position="259"/>
    </location>
</feature>